<keyword evidence="13" id="KW-1185">Reference proteome</keyword>
<keyword evidence="9" id="KW-0408">Iron</keyword>
<sequence>MHGALGDLGGAGRCRRHTPPSVPPHHPLPSLPRPAIMSSQRCFRAALATGGVLRSACRPALLTASMRPVICTTQKRGVSLAAAAYQQAAARQHEAPACSVASAVAKDDILTVKFGNGTEGQLPFVASASRPLGRKLLMDDLDIDVHPTKVQESDSGLTVEWSDGHMGEYPAQWLKERAFTPTARALHKMRYAVRKEAWGAEHTMKEYDYRTLMADDRELLDWLLTMERKGSAMVRNTPQKDIAGPELIEHIAYVKQSHYGPHSPVINRPNTNNVAFTNAKLGMHNDLPQYEHMPGIIFIQCVAQHPGAGGESIVTDGLFAAEELRRNHPEDFKILSSTDMYFWDKGHANYSWEMPEFYKIAKFPVIRINGDNEVVQIAVNNAIRDSHMDLPPQEVKKYYAAYKRFHNILYANAMTFKMEQGDMMTLDNVRCLHGREGYEANSERHIESSYLDWDEARCRRRRLQEKFGC</sequence>
<feature type="domain" description="TauD/TfdA-like" evidence="11">
    <location>
        <begin position="196"/>
        <end position="448"/>
    </location>
</feature>
<accession>A0AAW0TUB8</accession>
<evidence type="ECO:0000259" key="11">
    <source>
        <dbReference type="Pfam" id="PF02668"/>
    </source>
</evidence>
<dbReference type="PANTHER" id="PTHR10696:SF33">
    <property type="entry name" value="GAMMA-BUTYROBETAINE DIOXYGENASE"/>
    <property type="match status" value="1"/>
</dbReference>
<evidence type="ECO:0000256" key="3">
    <source>
        <dbReference type="ARBA" id="ARBA00005022"/>
    </source>
</evidence>
<comment type="cofactor">
    <cofactor evidence="2">
        <name>L-ascorbate</name>
        <dbReference type="ChEBI" id="CHEBI:38290"/>
    </cofactor>
</comment>
<dbReference type="Proteomes" id="UP001487740">
    <property type="component" value="Unassembled WGS sequence"/>
</dbReference>
<dbReference type="InterPro" id="IPR003819">
    <property type="entry name" value="TauD/TfdA-like"/>
</dbReference>
<evidence type="ECO:0000313" key="13">
    <source>
        <dbReference type="Proteomes" id="UP001487740"/>
    </source>
</evidence>
<dbReference type="SUPFAM" id="SSF51197">
    <property type="entry name" value="Clavaminate synthase-like"/>
    <property type="match status" value="1"/>
</dbReference>
<proteinExistence type="inferred from homology"/>
<feature type="compositionally biased region" description="Pro residues" evidence="10">
    <location>
        <begin position="20"/>
        <end position="32"/>
    </location>
</feature>
<dbReference type="PANTHER" id="PTHR10696">
    <property type="entry name" value="GAMMA-BUTYROBETAINE HYDROXYLASE-RELATED"/>
    <property type="match status" value="1"/>
</dbReference>
<dbReference type="GO" id="GO:0005739">
    <property type="term" value="C:mitochondrion"/>
    <property type="evidence" value="ECO:0007669"/>
    <property type="project" value="TreeGrafter"/>
</dbReference>
<gene>
    <name evidence="12" type="ORF">O3P69_016936</name>
</gene>
<dbReference type="AlphaFoldDB" id="A0AAW0TUB8"/>
<dbReference type="GO" id="GO:0051213">
    <property type="term" value="F:dioxygenase activity"/>
    <property type="evidence" value="ECO:0007669"/>
    <property type="project" value="UniProtKB-KW"/>
</dbReference>
<dbReference type="GO" id="GO:0045329">
    <property type="term" value="P:carnitine biosynthetic process"/>
    <property type="evidence" value="ECO:0007669"/>
    <property type="project" value="UniProtKB-KW"/>
</dbReference>
<keyword evidence="8" id="KW-0560">Oxidoreductase</keyword>
<evidence type="ECO:0000256" key="4">
    <source>
        <dbReference type="ARBA" id="ARBA00008654"/>
    </source>
</evidence>
<dbReference type="Gene3D" id="3.30.2020.30">
    <property type="match status" value="1"/>
</dbReference>
<reference evidence="12 13" key="1">
    <citation type="submission" date="2023-03" db="EMBL/GenBank/DDBJ databases">
        <title>High-quality genome of Scylla paramamosain provides insights in environmental adaptation.</title>
        <authorList>
            <person name="Zhang L."/>
        </authorList>
    </citation>
    <scope>NUCLEOTIDE SEQUENCE [LARGE SCALE GENOMIC DNA]</scope>
    <source>
        <strain evidence="12">LZ_2023a</strain>
        <tissue evidence="12">Muscle</tissue>
    </source>
</reference>
<evidence type="ECO:0000256" key="10">
    <source>
        <dbReference type="SAM" id="MobiDB-lite"/>
    </source>
</evidence>
<evidence type="ECO:0000256" key="5">
    <source>
        <dbReference type="ARBA" id="ARBA00022723"/>
    </source>
</evidence>
<feature type="region of interest" description="Disordered" evidence="10">
    <location>
        <begin position="1"/>
        <end position="33"/>
    </location>
</feature>
<protein>
    <recommendedName>
        <fullName evidence="11">TauD/TfdA-like domain-containing protein</fullName>
    </recommendedName>
</protein>
<evidence type="ECO:0000256" key="7">
    <source>
        <dbReference type="ARBA" id="ARBA00022964"/>
    </source>
</evidence>
<keyword evidence="5" id="KW-0479">Metal-binding</keyword>
<evidence type="ECO:0000256" key="6">
    <source>
        <dbReference type="ARBA" id="ARBA00022873"/>
    </source>
</evidence>
<evidence type="ECO:0000256" key="1">
    <source>
        <dbReference type="ARBA" id="ARBA00001954"/>
    </source>
</evidence>
<keyword evidence="6" id="KW-0124">Carnitine biosynthesis</keyword>
<dbReference type="Pfam" id="PF02668">
    <property type="entry name" value="TauD"/>
    <property type="match status" value="1"/>
</dbReference>
<organism evidence="12 13">
    <name type="scientific">Scylla paramamosain</name>
    <name type="common">Mud crab</name>
    <dbReference type="NCBI Taxonomy" id="85552"/>
    <lineage>
        <taxon>Eukaryota</taxon>
        <taxon>Metazoa</taxon>
        <taxon>Ecdysozoa</taxon>
        <taxon>Arthropoda</taxon>
        <taxon>Crustacea</taxon>
        <taxon>Multicrustacea</taxon>
        <taxon>Malacostraca</taxon>
        <taxon>Eumalacostraca</taxon>
        <taxon>Eucarida</taxon>
        <taxon>Decapoda</taxon>
        <taxon>Pleocyemata</taxon>
        <taxon>Brachyura</taxon>
        <taxon>Eubrachyura</taxon>
        <taxon>Portunoidea</taxon>
        <taxon>Portunidae</taxon>
        <taxon>Portuninae</taxon>
        <taxon>Scylla</taxon>
    </lineage>
</organism>
<dbReference type="GO" id="GO:0046872">
    <property type="term" value="F:metal ion binding"/>
    <property type="evidence" value="ECO:0007669"/>
    <property type="project" value="UniProtKB-KW"/>
</dbReference>
<dbReference type="Gene3D" id="3.60.130.10">
    <property type="entry name" value="Clavaminate synthase-like"/>
    <property type="match status" value="1"/>
</dbReference>
<evidence type="ECO:0000256" key="8">
    <source>
        <dbReference type="ARBA" id="ARBA00023002"/>
    </source>
</evidence>
<comment type="caution">
    <text evidence="12">The sequence shown here is derived from an EMBL/GenBank/DDBJ whole genome shotgun (WGS) entry which is preliminary data.</text>
</comment>
<feature type="compositionally biased region" description="Gly residues" evidence="10">
    <location>
        <begin position="1"/>
        <end position="12"/>
    </location>
</feature>
<keyword evidence="7" id="KW-0223">Dioxygenase</keyword>
<name>A0AAW0TUB8_SCYPA</name>
<evidence type="ECO:0000256" key="9">
    <source>
        <dbReference type="ARBA" id="ARBA00023004"/>
    </source>
</evidence>
<dbReference type="InterPro" id="IPR038492">
    <property type="entry name" value="GBBH-like_N_sf"/>
</dbReference>
<dbReference type="InterPro" id="IPR050411">
    <property type="entry name" value="AlphaKG_dependent_hydroxylases"/>
</dbReference>
<dbReference type="InterPro" id="IPR042098">
    <property type="entry name" value="TauD-like_sf"/>
</dbReference>
<evidence type="ECO:0000256" key="2">
    <source>
        <dbReference type="ARBA" id="ARBA00001961"/>
    </source>
</evidence>
<comment type="cofactor">
    <cofactor evidence="1">
        <name>Fe(2+)</name>
        <dbReference type="ChEBI" id="CHEBI:29033"/>
    </cofactor>
</comment>
<comment type="similarity">
    <text evidence="4">Belongs to the gamma-BBH/TMLD family.</text>
</comment>
<dbReference type="FunFam" id="3.60.130.10:FF:000001">
    <property type="entry name" value="Trimethyllysine dioxygenase, mitochondrial"/>
    <property type="match status" value="1"/>
</dbReference>
<dbReference type="EMBL" id="JARAKH010000024">
    <property type="protein sequence ID" value="KAK8390924.1"/>
    <property type="molecule type" value="Genomic_DNA"/>
</dbReference>
<evidence type="ECO:0000313" key="12">
    <source>
        <dbReference type="EMBL" id="KAK8390924.1"/>
    </source>
</evidence>
<comment type="pathway">
    <text evidence="3">Amine and polyamine biosynthesis; carnitine biosynthesis.</text>
</comment>